<proteinExistence type="predicted"/>
<evidence type="ECO:0000313" key="1">
    <source>
        <dbReference type="EMBL" id="KAB8240537.1"/>
    </source>
</evidence>
<dbReference type="Proteomes" id="UP000325434">
    <property type="component" value="Unassembled WGS sequence"/>
</dbReference>
<accession>A0A5N6GFD6</accession>
<protein>
    <submittedName>
        <fullName evidence="1">Uncharacterized protein</fullName>
    </submittedName>
</protein>
<gene>
    <name evidence="1" type="ORF">BDV35DRAFT_118115</name>
</gene>
<dbReference type="AlphaFoldDB" id="A0A5N6GFD6"/>
<name>A0A5N6GFD6_ASPFL</name>
<sequence>MSASLLAFQTVLPIERSALSEKSKAREEVKELVEKTLTDTPATSYNPPFTKGSACVKLVHDVILDYKKHATKFPGRPQQISKGRRGGLVFYPGITPIGTDFMIIDPLITEGKSFIGDVEVDINYYYIVLKECDVVVQPGGKLVTLAISDIR</sequence>
<reference evidence="1" key="1">
    <citation type="submission" date="2019-04" db="EMBL/GenBank/DDBJ databases">
        <title>Friends and foes A comparative genomics study of 23 Aspergillus species from section Flavi.</title>
        <authorList>
            <consortium name="DOE Joint Genome Institute"/>
            <person name="Kjaerbolling I."/>
            <person name="Vesth T."/>
            <person name="Frisvad J.C."/>
            <person name="Nybo J.L."/>
            <person name="Theobald S."/>
            <person name="Kildgaard S."/>
            <person name="Isbrandt T."/>
            <person name="Kuo A."/>
            <person name="Sato A."/>
            <person name="Lyhne E.K."/>
            <person name="Kogle M.E."/>
            <person name="Wiebenga A."/>
            <person name="Kun R.S."/>
            <person name="Lubbers R.J."/>
            <person name="Makela M.R."/>
            <person name="Barry K."/>
            <person name="Chovatia M."/>
            <person name="Clum A."/>
            <person name="Daum C."/>
            <person name="Haridas S."/>
            <person name="He G."/>
            <person name="LaButti K."/>
            <person name="Lipzen A."/>
            <person name="Mondo S."/>
            <person name="Riley R."/>
            <person name="Salamov A."/>
            <person name="Simmons B.A."/>
            <person name="Magnuson J.K."/>
            <person name="Henrissat B."/>
            <person name="Mortensen U.H."/>
            <person name="Larsen T.O."/>
            <person name="Devries R.P."/>
            <person name="Grigoriev I.V."/>
            <person name="Machida M."/>
            <person name="Baker S.E."/>
            <person name="Andersen M.R."/>
        </authorList>
    </citation>
    <scope>NUCLEOTIDE SEQUENCE [LARGE SCALE GENOMIC DNA]</scope>
    <source>
        <strain evidence="1">CBS 121.62</strain>
    </source>
</reference>
<organism evidence="1">
    <name type="scientific">Aspergillus flavus</name>
    <dbReference type="NCBI Taxonomy" id="5059"/>
    <lineage>
        <taxon>Eukaryota</taxon>
        <taxon>Fungi</taxon>
        <taxon>Dikarya</taxon>
        <taxon>Ascomycota</taxon>
        <taxon>Pezizomycotina</taxon>
        <taxon>Eurotiomycetes</taxon>
        <taxon>Eurotiomycetidae</taxon>
        <taxon>Eurotiales</taxon>
        <taxon>Aspergillaceae</taxon>
        <taxon>Aspergillus</taxon>
        <taxon>Aspergillus subgen. Circumdati</taxon>
    </lineage>
</organism>
<dbReference type="EMBL" id="ML734733">
    <property type="protein sequence ID" value="KAB8240537.1"/>
    <property type="molecule type" value="Genomic_DNA"/>
</dbReference>